<dbReference type="GO" id="GO:0036064">
    <property type="term" value="C:ciliary basal body"/>
    <property type="evidence" value="ECO:0007669"/>
    <property type="project" value="TreeGrafter"/>
</dbReference>
<proteinExistence type="predicted"/>
<evidence type="ECO:0000313" key="1">
    <source>
        <dbReference type="EMBL" id="KAF2880777.1"/>
    </source>
</evidence>
<dbReference type="GO" id="GO:0005813">
    <property type="term" value="C:centrosome"/>
    <property type="evidence" value="ECO:0007669"/>
    <property type="project" value="TreeGrafter"/>
</dbReference>
<gene>
    <name evidence="1" type="ORF">ILUMI_25405</name>
</gene>
<dbReference type="SUPFAM" id="SSF50978">
    <property type="entry name" value="WD40 repeat-like"/>
    <property type="match status" value="1"/>
</dbReference>
<keyword evidence="2" id="KW-1185">Reference proteome</keyword>
<dbReference type="GO" id="GO:0005814">
    <property type="term" value="C:centriole"/>
    <property type="evidence" value="ECO:0007669"/>
    <property type="project" value="TreeGrafter"/>
</dbReference>
<comment type="caution">
    <text evidence="1">The sequence shown here is derived from an EMBL/GenBank/DDBJ whole genome shotgun (WGS) entry which is preliminary data.</text>
</comment>
<dbReference type="PANTHER" id="PTHR44414">
    <property type="entry name" value="PROTEIN NEDD1"/>
    <property type="match status" value="1"/>
</dbReference>
<dbReference type="GO" id="GO:0043015">
    <property type="term" value="F:gamma-tubulin binding"/>
    <property type="evidence" value="ECO:0007669"/>
    <property type="project" value="TreeGrafter"/>
</dbReference>
<dbReference type="EMBL" id="VTPC01090912">
    <property type="protein sequence ID" value="KAF2880777.1"/>
    <property type="molecule type" value="Genomic_DNA"/>
</dbReference>
<dbReference type="OrthoDB" id="1602884at2759"/>
<dbReference type="GO" id="GO:0005737">
    <property type="term" value="C:cytoplasm"/>
    <property type="evidence" value="ECO:0007669"/>
    <property type="project" value="TreeGrafter"/>
</dbReference>
<dbReference type="PANTHER" id="PTHR44414:SF1">
    <property type="entry name" value="PROTEIN NEDD1"/>
    <property type="match status" value="1"/>
</dbReference>
<dbReference type="Proteomes" id="UP000801492">
    <property type="component" value="Unassembled WGS sequence"/>
</dbReference>
<dbReference type="GO" id="GO:0000278">
    <property type="term" value="P:mitotic cell cycle"/>
    <property type="evidence" value="ECO:0007669"/>
    <property type="project" value="TreeGrafter"/>
</dbReference>
<dbReference type="AlphaFoldDB" id="A0A8K0CAL8"/>
<name>A0A8K0CAL8_IGNLU</name>
<protein>
    <submittedName>
        <fullName evidence="1">Uncharacterized protein</fullName>
    </submittedName>
</protein>
<dbReference type="InterPro" id="IPR036322">
    <property type="entry name" value="WD40_repeat_dom_sf"/>
</dbReference>
<accession>A0A8K0CAL8</accession>
<dbReference type="InterPro" id="IPR015943">
    <property type="entry name" value="WD40/YVTN_repeat-like_dom_sf"/>
</dbReference>
<dbReference type="GO" id="GO:0007020">
    <property type="term" value="P:microtubule nucleation"/>
    <property type="evidence" value="ECO:0007669"/>
    <property type="project" value="TreeGrafter"/>
</dbReference>
<dbReference type="InterPro" id="IPR052818">
    <property type="entry name" value="NEDD1_Spindle_Assembly"/>
</dbReference>
<dbReference type="GO" id="GO:0000922">
    <property type="term" value="C:spindle pole"/>
    <property type="evidence" value="ECO:0007669"/>
    <property type="project" value="TreeGrafter"/>
</dbReference>
<evidence type="ECO:0000313" key="2">
    <source>
        <dbReference type="Proteomes" id="UP000801492"/>
    </source>
</evidence>
<organism evidence="1 2">
    <name type="scientific">Ignelater luminosus</name>
    <name type="common">Cucubano</name>
    <name type="synonym">Pyrophorus luminosus</name>
    <dbReference type="NCBI Taxonomy" id="2038154"/>
    <lineage>
        <taxon>Eukaryota</taxon>
        <taxon>Metazoa</taxon>
        <taxon>Ecdysozoa</taxon>
        <taxon>Arthropoda</taxon>
        <taxon>Hexapoda</taxon>
        <taxon>Insecta</taxon>
        <taxon>Pterygota</taxon>
        <taxon>Neoptera</taxon>
        <taxon>Endopterygota</taxon>
        <taxon>Coleoptera</taxon>
        <taxon>Polyphaga</taxon>
        <taxon>Elateriformia</taxon>
        <taxon>Elateroidea</taxon>
        <taxon>Elateridae</taxon>
        <taxon>Agrypninae</taxon>
        <taxon>Pyrophorini</taxon>
        <taxon>Ignelater</taxon>
    </lineage>
</organism>
<reference evidence="1" key="1">
    <citation type="submission" date="2019-08" db="EMBL/GenBank/DDBJ databases">
        <title>The genome of the North American firefly Photinus pyralis.</title>
        <authorList>
            <consortium name="Photinus pyralis genome working group"/>
            <person name="Fallon T.R."/>
            <person name="Sander Lower S.E."/>
            <person name="Weng J.-K."/>
        </authorList>
    </citation>
    <scope>NUCLEOTIDE SEQUENCE</scope>
    <source>
        <strain evidence="1">TRF0915ILg1</strain>
        <tissue evidence="1">Whole body</tissue>
    </source>
</reference>
<dbReference type="InterPro" id="IPR001680">
    <property type="entry name" value="WD40_rpt"/>
</dbReference>
<sequence length="593" mass="65388">MLLASCGTEIKFHKWPSGDYQGAYQIPEAGFYIPSISWCSEGELLITTVPSLGPPIVISIIDTSIQTYHVVDLPQVLAATFSRNIQKRIALGTENGLVMIYDLNRKLVTEKLPALPCGVKYLQYGAKDTTLAAGCKNGQIVLYNSRNNVCATFYVPNANSLTAMNCHSKLPNLLAAASAEGTVVVWDSSTGNTKFLNKSHSGSVTDLSFSCDNTMASVGLDERFVGYDLRTKESIFCCKADQQLSAVEFMPASDIIAVASIDGKLFCYDKRQITHPVRTIVAHHPKAIGRIAFQNFNVTEDPACDSCEVLQNESLKSNVTTVVYNAPRTCIGVSESVGLSSRRNSTVNSITADTESEWQIQTAELTAYLENLQGNNPTISNRGDAGNKLTIELECANTTHPEHKSPSMQSPRKCSSNGDIGNVNRTSGSPNILNKFSVPPCNPIRSPLNRPYTEDIANGFDTDKSDAISNWIKKLPLNSPENIGTSGTLTDQDESIVKLRKELQDVTKDTIEQLAEMINREFLKVRMAVSRGFVQMEYKMNARWREFNMALMKLAGYDVCREGIKNDECLNDIDERAVHKPSSSRNLHRIKRI</sequence>
<dbReference type="Gene3D" id="2.130.10.10">
    <property type="entry name" value="YVTN repeat-like/Quinoprotein amine dehydrogenase"/>
    <property type="match status" value="2"/>
</dbReference>
<dbReference type="SMART" id="SM00320">
    <property type="entry name" value="WD40"/>
    <property type="match status" value="5"/>
</dbReference>